<organism evidence="1 2">
    <name type="scientific">Staurois parvus</name>
    <dbReference type="NCBI Taxonomy" id="386267"/>
    <lineage>
        <taxon>Eukaryota</taxon>
        <taxon>Metazoa</taxon>
        <taxon>Chordata</taxon>
        <taxon>Craniata</taxon>
        <taxon>Vertebrata</taxon>
        <taxon>Euteleostomi</taxon>
        <taxon>Amphibia</taxon>
        <taxon>Batrachia</taxon>
        <taxon>Anura</taxon>
        <taxon>Neobatrachia</taxon>
        <taxon>Ranoidea</taxon>
        <taxon>Ranidae</taxon>
        <taxon>Staurois</taxon>
    </lineage>
</organism>
<gene>
    <name evidence="1" type="ORF">SPARVUS_LOCUS4884692</name>
</gene>
<evidence type="ECO:0000313" key="1">
    <source>
        <dbReference type="EMBL" id="CAI9558427.1"/>
    </source>
</evidence>
<name>A0ABN9CFX7_9NEOB</name>
<keyword evidence="2" id="KW-1185">Reference proteome</keyword>
<comment type="caution">
    <text evidence="1">The sequence shown here is derived from an EMBL/GenBank/DDBJ whole genome shotgun (WGS) entry which is preliminary data.</text>
</comment>
<dbReference type="EMBL" id="CATNWA010009686">
    <property type="protein sequence ID" value="CAI9558427.1"/>
    <property type="molecule type" value="Genomic_DNA"/>
</dbReference>
<sequence length="48" mass="5570">MTKTGNERKYSGCHHVHQNQCPYWKISPLLLFWGRPIIWDLLSTAGAD</sequence>
<protein>
    <submittedName>
        <fullName evidence="1">Uncharacterized protein</fullName>
    </submittedName>
</protein>
<dbReference type="Proteomes" id="UP001162483">
    <property type="component" value="Unassembled WGS sequence"/>
</dbReference>
<reference evidence="1" key="1">
    <citation type="submission" date="2023-05" db="EMBL/GenBank/DDBJ databases">
        <authorList>
            <person name="Stuckert A."/>
        </authorList>
    </citation>
    <scope>NUCLEOTIDE SEQUENCE</scope>
</reference>
<proteinExistence type="predicted"/>
<accession>A0ABN9CFX7</accession>
<evidence type="ECO:0000313" key="2">
    <source>
        <dbReference type="Proteomes" id="UP001162483"/>
    </source>
</evidence>